<reference evidence="1" key="2">
    <citation type="submission" date="2020-09" db="EMBL/GenBank/DDBJ databases">
        <authorList>
            <person name="Sun Q."/>
            <person name="Zhou Y."/>
        </authorList>
    </citation>
    <scope>NUCLEOTIDE SEQUENCE</scope>
    <source>
        <strain evidence="1">CGMCC 1.15425</strain>
    </source>
</reference>
<dbReference type="AlphaFoldDB" id="A0A916QP56"/>
<proteinExistence type="predicted"/>
<keyword evidence="2" id="KW-1185">Reference proteome</keyword>
<reference evidence="1" key="1">
    <citation type="journal article" date="2014" name="Int. J. Syst. Evol. Microbiol.">
        <title>Complete genome sequence of Corynebacterium casei LMG S-19264T (=DSM 44701T), isolated from a smear-ripened cheese.</title>
        <authorList>
            <consortium name="US DOE Joint Genome Institute (JGI-PGF)"/>
            <person name="Walter F."/>
            <person name="Albersmeier A."/>
            <person name="Kalinowski J."/>
            <person name="Ruckert C."/>
        </authorList>
    </citation>
    <scope>NUCLEOTIDE SEQUENCE</scope>
    <source>
        <strain evidence="1">CGMCC 1.15425</strain>
    </source>
</reference>
<dbReference type="Proteomes" id="UP000627715">
    <property type="component" value="Unassembled WGS sequence"/>
</dbReference>
<evidence type="ECO:0000313" key="2">
    <source>
        <dbReference type="Proteomes" id="UP000627715"/>
    </source>
</evidence>
<organism evidence="1 2">
    <name type="scientific">Pseudohongiella nitratireducens</name>
    <dbReference type="NCBI Taxonomy" id="1768907"/>
    <lineage>
        <taxon>Bacteria</taxon>
        <taxon>Pseudomonadati</taxon>
        <taxon>Pseudomonadota</taxon>
        <taxon>Gammaproteobacteria</taxon>
        <taxon>Pseudomonadales</taxon>
        <taxon>Pseudohongiellaceae</taxon>
        <taxon>Pseudohongiella</taxon>
    </lineage>
</organism>
<sequence>MIIETIKRVRGRLTLQVLAGFMLLIAIISPFSQADDTSPLPTLLIIGTVHFDSPGRDEINFEVEDIMTSQRQQQMTEFVAMLESEYAPTHIAVEFPATAQEQIDEAYRRYLNDNLALRRGEQHQLGYRLGKRAELDKIYGVDWNNNPPGDISNYDWPSFAQAHGMQDALDRITNPADKQNVNDMSEQTITEWLININSPRILAEFHQVYFDIAQVRADGFHPGANWVGSWYARNLKILNNILSVSPEPDARIVVFYGIGHAYLLNQLAEESGKFNVVTLPEVLQ</sequence>
<gene>
    <name evidence="1" type="ORF">GCM10011403_28500</name>
</gene>
<dbReference type="EMBL" id="BMIY01000014">
    <property type="protein sequence ID" value="GFZ83247.1"/>
    <property type="molecule type" value="Genomic_DNA"/>
</dbReference>
<accession>A0A916QP56</accession>
<protein>
    <submittedName>
        <fullName evidence="1">Uncharacterized protein</fullName>
    </submittedName>
</protein>
<evidence type="ECO:0000313" key="1">
    <source>
        <dbReference type="EMBL" id="GFZ83247.1"/>
    </source>
</evidence>
<name>A0A916QP56_9GAMM</name>
<dbReference type="OrthoDB" id="69432at2"/>
<dbReference type="InterPro" id="IPR043749">
    <property type="entry name" value="DUF5694"/>
</dbReference>
<dbReference type="Pfam" id="PF18950">
    <property type="entry name" value="DUF5694"/>
    <property type="match status" value="1"/>
</dbReference>
<comment type="caution">
    <text evidence="1">The sequence shown here is derived from an EMBL/GenBank/DDBJ whole genome shotgun (WGS) entry which is preliminary data.</text>
</comment>
<dbReference type="RefSeq" id="WP_068810697.1">
    <property type="nucleotide sequence ID" value="NZ_BMIY01000014.1"/>
</dbReference>